<dbReference type="EC" id="5.2.1.8" evidence="3"/>
<keyword evidence="1" id="KW-0677">Repeat</keyword>
<gene>
    <name evidence="6" type="ORF">AMK59_5847</name>
</gene>
<dbReference type="GO" id="GO:0012505">
    <property type="term" value="C:endomembrane system"/>
    <property type="evidence" value="ECO:0007669"/>
    <property type="project" value="TreeGrafter"/>
</dbReference>
<evidence type="ECO:0000256" key="3">
    <source>
        <dbReference type="PROSITE-ProRule" id="PRU00277"/>
    </source>
</evidence>
<dbReference type="PANTHER" id="PTHR46512:SF1">
    <property type="entry name" value="PEPTIDYLPROLYL ISOMERASE"/>
    <property type="match status" value="1"/>
</dbReference>
<keyword evidence="3" id="KW-0413">Isomerase</keyword>
<dbReference type="InterPro" id="IPR001179">
    <property type="entry name" value="PPIase_FKBP_dom"/>
</dbReference>
<protein>
    <recommendedName>
        <fullName evidence="3">peptidylprolyl isomerase</fullName>
        <ecNumber evidence="3">5.2.1.8</ecNumber>
    </recommendedName>
</protein>
<dbReference type="GO" id="GO:0005740">
    <property type="term" value="C:mitochondrial envelope"/>
    <property type="evidence" value="ECO:0007669"/>
    <property type="project" value="TreeGrafter"/>
</dbReference>
<organism evidence="6 7">
    <name type="scientific">Oryctes borbonicus</name>
    <dbReference type="NCBI Taxonomy" id="1629725"/>
    <lineage>
        <taxon>Eukaryota</taxon>
        <taxon>Metazoa</taxon>
        <taxon>Ecdysozoa</taxon>
        <taxon>Arthropoda</taxon>
        <taxon>Hexapoda</taxon>
        <taxon>Insecta</taxon>
        <taxon>Pterygota</taxon>
        <taxon>Neoptera</taxon>
        <taxon>Endopterygota</taxon>
        <taxon>Coleoptera</taxon>
        <taxon>Polyphaga</taxon>
        <taxon>Scarabaeiformia</taxon>
        <taxon>Scarabaeidae</taxon>
        <taxon>Dynastinae</taxon>
        <taxon>Oryctes</taxon>
    </lineage>
</organism>
<proteinExistence type="predicted"/>
<evidence type="ECO:0000313" key="6">
    <source>
        <dbReference type="EMBL" id="KRT81327.1"/>
    </source>
</evidence>
<dbReference type="GO" id="GO:0016020">
    <property type="term" value="C:membrane"/>
    <property type="evidence" value="ECO:0007669"/>
    <property type="project" value="TreeGrafter"/>
</dbReference>
<dbReference type="PANTHER" id="PTHR46512">
    <property type="entry name" value="PEPTIDYLPROLYL ISOMERASE"/>
    <property type="match status" value="1"/>
</dbReference>
<comment type="catalytic activity">
    <reaction evidence="3">
        <text>[protein]-peptidylproline (omega=180) = [protein]-peptidylproline (omega=0)</text>
        <dbReference type="Rhea" id="RHEA:16237"/>
        <dbReference type="Rhea" id="RHEA-COMP:10747"/>
        <dbReference type="Rhea" id="RHEA-COMP:10748"/>
        <dbReference type="ChEBI" id="CHEBI:83833"/>
        <dbReference type="ChEBI" id="CHEBI:83834"/>
        <dbReference type="EC" id="5.2.1.8"/>
    </reaction>
</comment>
<dbReference type="GO" id="GO:0005829">
    <property type="term" value="C:cytosol"/>
    <property type="evidence" value="ECO:0007669"/>
    <property type="project" value="TreeGrafter"/>
</dbReference>
<evidence type="ECO:0000256" key="2">
    <source>
        <dbReference type="ARBA" id="ARBA00022803"/>
    </source>
</evidence>
<dbReference type="InterPro" id="IPR050754">
    <property type="entry name" value="FKBP4/5/8-like"/>
</dbReference>
<name>A0A0T6B1H4_9SCAR</name>
<evidence type="ECO:0000259" key="5">
    <source>
        <dbReference type="PROSITE" id="PS50059"/>
    </source>
</evidence>
<dbReference type="Proteomes" id="UP000051574">
    <property type="component" value="Unassembled WGS sequence"/>
</dbReference>
<accession>A0A0T6B1H4</accession>
<feature type="region of interest" description="Disordered" evidence="4">
    <location>
        <begin position="1"/>
        <end position="35"/>
    </location>
</feature>
<keyword evidence="2" id="KW-0802">TPR repeat</keyword>
<dbReference type="Pfam" id="PF00254">
    <property type="entry name" value="FKBP_C"/>
    <property type="match status" value="1"/>
</dbReference>
<dbReference type="AlphaFoldDB" id="A0A0T6B1H4"/>
<dbReference type="GO" id="GO:0044183">
    <property type="term" value="F:protein folding chaperone"/>
    <property type="evidence" value="ECO:0007669"/>
    <property type="project" value="TreeGrafter"/>
</dbReference>
<reference evidence="6 7" key="1">
    <citation type="submission" date="2015-09" db="EMBL/GenBank/DDBJ databases">
        <title>Draft genome of the scarab beetle Oryctes borbonicus.</title>
        <authorList>
            <person name="Meyer J.M."/>
            <person name="Markov G.V."/>
            <person name="Baskaran P."/>
            <person name="Herrmann M."/>
            <person name="Sommer R.J."/>
            <person name="Roedelsperger C."/>
        </authorList>
    </citation>
    <scope>NUCLEOTIDE SEQUENCE [LARGE SCALE GENOMIC DNA]</scope>
    <source>
        <strain evidence="6">OB123</strain>
        <tissue evidence="6">Whole animal</tissue>
    </source>
</reference>
<dbReference type="InterPro" id="IPR046357">
    <property type="entry name" value="PPIase_dom_sf"/>
</dbReference>
<dbReference type="Gene3D" id="3.10.50.40">
    <property type="match status" value="1"/>
</dbReference>
<feature type="compositionally biased region" description="Basic and acidic residues" evidence="4">
    <location>
        <begin position="19"/>
        <end position="35"/>
    </location>
</feature>
<dbReference type="PROSITE" id="PS50059">
    <property type="entry name" value="FKBP_PPIASE"/>
    <property type="match status" value="1"/>
</dbReference>
<feature type="non-terminal residue" evidence="6">
    <location>
        <position position="142"/>
    </location>
</feature>
<dbReference type="GO" id="GO:0003755">
    <property type="term" value="F:peptidyl-prolyl cis-trans isomerase activity"/>
    <property type="evidence" value="ECO:0007669"/>
    <property type="project" value="UniProtKB-KW"/>
</dbReference>
<dbReference type="OrthoDB" id="532682at2759"/>
<dbReference type="GO" id="GO:0043066">
    <property type="term" value="P:negative regulation of apoptotic process"/>
    <property type="evidence" value="ECO:0007669"/>
    <property type="project" value="TreeGrafter"/>
</dbReference>
<evidence type="ECO:0000313" key="7">
    <source>
        <dbReference type="Proteomes" id="UP000051574"/>
    </source>
</evidence>
<sequence>MVEETLESKIGNVENESVQDEKDENKEVPPIKKPEEEWEDILGSGSIMKKVIQAGTPDSRPQRLQICEINYESKLESGILVEKCNNFIMQLGDCDVIQGLDIVIGLMNIGDIWELEIEPRLAYGTKGLPPLIPADAKVLYRV</sequence>
<dbReference type="SUPFAM" id="SSF54534">
    <property type="entry name" value="FKBP-like"/>
    <property type="match status" value="1"/>
</dbReference>
<keyword evidence="3" id="KW-0697">Rotamase</keyword>
<keyword evidence="7" id="KW-1185">Reference proteome</keyword>
<evidence type="ECO:0000256" key="4">
    <source>
        <dbReference type="SAM" id="MobiDB-lite"/>
    </source>
</evidence>
<dbReference type="EMBL" id="LJIG01016196">
    <property type="protein sequence ID" value="KRT81327.1"/>
    <property type="molecule type" value="Genomic_DNA"/>
</dbReference>
<evidence type="ECO:0000256" key="1">
    <source>
        <dbReference type="ARBA" id="ARBA00022737"/>
    </source>
</evidence>
<feature type="domain" description="PPIase FKBP-type" evidence="5">
    <location>
        <begin position="64"/>
        <end position="142"/>
    </location>
</feature>
<comment type="caution">
    <text evidence="6">The sequence shown here is derived from an EMBL/GenBank/DDBJ whole genome shotgun (WGS) entry which is preliminary data.</text>
</comment>